<dbReference type="FunFam" id="3.30.70.260:FF:000030">
    <property type="entry name" value="Homoserine dehydrogenase"/>
    <property type="match status" value="1"/>
</dbReference>
<name>X0UA94_9ZZZZ</name>
<dbReference type="SUPFAM" id="SSF55021">
    <property type="entry name" value="ACT-like"/>
    <property type="match status" value="1"/>
</dbReference>
<accession>X0UA94</accession>
<comment type="caution">
    <text evidence="8">The sequence shown here is derived from an EMBL/GenBank/DDBJ whole genome shotgun (WGS) entry which is preliminary data.</text>
</comment>
<organism evidence="8">
    <name type="scientific">marine sediment metagenome</name>
    <dbReference type="NCBI Taxonomy" id="412755"/>
    <lineage>
        <taxon>unclassified sequences</taxon>
        <taxon>metagenomes</taxon>
        <taxon>ecological metagenomes</taxon>
    </lineage>
</organism>
<keyword evidence="2" id="KW-0791">Threonine biosynthesis</keyword>
<dbReference type="Gene3D" id="3.40.50.720">
    <property type="entry name" value="NAD(P)-binding Rossmann-like Domain"/>
    <property type="match status" value="1"/>
</dbReference>
<evidence type="ECO:0000256" key="6">
    <source>
        <dbReference type="ARBA" id="ARBA00034478"/>
    </source>
</evidence>
<evidence type="ECO:0000256" key="1">
    <source>
        <dbReference type="ARBA" id="ARBA00022605"/>
    </source>
</evidence>
<dbReference type="InterPro" id="IPR045865">
    <property type="entry name" value="ACT-like_dom_sf"/>
</dbReference>
<dbReference type="GO" id="GO:0009088">
    <property type="term" value="P:threonine biosynthetic process"/>
    <property type="evidence" value="ECO:0007669"/>
    <property type="project" value="UniProtKB-KW"/>
</dbReference>
<dbReference type="PROSITE" id="PS51671">
    <property type="entry name" value="ACT"/>
    <property type="match status" value="1"/>
</dbReference>
<evidence type="ECO:0000256" key="3">
    <source>
        <dbReference type="ARBA" id="ARBA00022857"/>
    </source>
</evidence>
<gene>
    <name evidence="8" type="ORF">S01H1_28299</name>
</gene>
<dbReference type="GO" id="GO:0009086">
    <property type="term" value="P:methionine biosynthetic process"/>
    <property type="evidence" value="ECO:0007669"/>
    <property type="project" value="UniProtKB-KW"/>
</dbReference>
<evidence type="ECO:0000259" key="7">
    <source>
        <dbReference type="PROSITE" id="PS51671"/>
    </source>
</evidence>
<proteinExistence type="predicted"/>
<comment type="pathway">
    <text evidence="6">Amino-acid biosynthesis; L-methionine biosynthesis via de novo pathway.</text>
</comment>
<dbReference type="GO" id="GO:0016491">
    <property type="term" value="F:oxidoreductase activity"/>
    <property type="evidence" value="ECO:0007669"/>
    <property type="project" value="UniProtKB-KW"/>
</dbReference>
<dbReference type="CDD" id="cd04881">
    <property type="entry name" value="ACT_HSDH-Hom"/>
    <property type="match status" value="1"/>
</dbReference>
<keyword evidence="3" id="KW-0521">NADP</keyword>
<dbReference type="EMBL" id="BARS01017288">
    <property type="protein sequence ID" value="GAF96246.1"/>
    <property type="molecule type" value="Genomic_DNA"/>
</dbReference>
<dbReference type="InterPro" id="IPR002912">
    <property type="entry name" value="ACT_dom"/>
</dbReference>
<feature type="non-terminal residue" evidence="8">
    <location>
        <position position="1"/>
    </location>
</feature>
<dbReference type="Gene3D" id="3.30.70.260">
    <property type="match status" value="1"/>
</dbReference>
<evidence type="ECO:0000256" key="2">
    <source>
        <dbReference type="ARBA" id="ARBA00022697"/>
    </source>
</evidence>
<dbReference type="InterPro" id="IPR001342">
    <property type="entry name" value="HDH_cat"/>
</dbReference>
<keyword evidence="1" id="KW-0028">Amino-acid biosynthesis</keyword>
<keyword evidence="5" id="KW-0486">Methionine biosynthesis</keyword>
<keyword evidence="4" id="KW-0560">Oxidoreductase</keyword>
<evidence type="ECO:0000313" key="8">
    <source>
        <dbReference type="EMBL" id="GAF96246.1"/>
    </source>
</evidence>
<protein>
    <recommendedName>
        <fullName evidence="7">ACT domain-containing protein</fullName>
    </recommendedName>
</protein>
<evidence type="ECO:0000256" key="5">
    <source>
        <dbReference type="ARBA" id="ARBA00023167"/>
    </source>
</evidence>
<dbReference type="Gene3D" id="3.30.360.10">
    <property type="entry name" value="Dihydrodipicolinate Reductase, domain 2"/>
    <property type="match status" value="1"/>
</dbReference>
<dbReference type="Pfam" id="PF01842">
    <property type="entry name" value="ACT"/>
    <property type="match status" value="1"/>
</dbReference>
<sequence>DLAGIGGAYNAILLQGEGFGDLIFSGLGAGALPAGSMIVSDIVEIVKDYNNYNSKFKYFKEKKIKDFKQTYSSYYLRIRVKDRPGVLAEIAGSFAKSKVSFASVIQKGEPGEIVDIVFLTHKAKEGDTQRALKEVARLDCVEKISNVIRVVEI</sequence>
<dbReference type="Pfam" id="PF00742">
    <property type="entry name" value="Homoserine_dh"/>
    <property type="match status" value="1"/>
</dbReference>
<feature type="domain" description="ACT" evidence="7">
    <location>
        <begin position="75"/>
        <end position="153"/>
    </location>
</feature>
<dbReference type="AlphaFoldDB" id="X0UA94"/>
<reference evidence="8" key="1">
    <citation type="journal article" date="2014" name="Front. Microbiol.">
        <title>High frequency of phylogenetically diverse reductive dehalogenase-homologous genes in deep subseafloor sedimentary metagenomes.</title>
        <authorList>
            <person name="Kawai M."/>
            <person name="Futagami T."/>
            <person name="Toyoda A."/>
            <person name="Takaki Y."/>
            <person name="Nishi S."/>
            <person name="Hori S."/>
            <person name="Arai W."/>
            <person name="Tsubouchi T."/>
            <person name="Morono Y."/>
            <person name="Uchiyama I."/>
            <person name="Ito T."/>
            <person name="Fujiyama A."/>
            <person name="Inagaki F."/>
            <person name="Takami H."/>
        </authorList>
    </citation>
    <scope>NUCLEOTIDE SEQUENCE</scope>
    <source>
        <strain evidence="8">Expedition CK06-06</strain>
    </source>
</reference>
<evidence type="ECO:0000256" key="4">
    <source>
        <dbReference type="ARBA" id="ARBA00023002"/>
    </source>
</evidence>